<feature type="region of interest" description="Disordered" evidence="1">
    <location>
        <begin position="159"/>
        <end position="187"/>
    </location>
</feature>
<dbReference type="STRING" id="756272.Plabr_2131"/>
<dbReference type="Proteomes" id="UP000006860">
    <property type="component" value="Chromosome"/>
</dbReference>
<protein>
    <submittedName>
        <fullName evidence="2">Uncharacterized protein</fullName>
    </submittedName>
</protein>
<dbReference type="HOGENOM" id="CLU_821066_0_0_0"/>
<organism evidence="2 3">
    <name type="scientific">Rubinisphaera brasiliensis (strain ATCC 49424 / DSM 5305 / JCM 21570 / IAM 15109 / NBRC 103401 / IFAM 1448)</name>
    <name type="common">Planctomyces brasiliensis</name>
    <dbReference type="NCBI Taxonomy" id="756272"/>
    <lineage>
        <taxon>Bacteria</taxon>
        <taxon>Pseudomonadati</taxon>
        <taxon>Planctomycetota</taxon>
        <taxon>Planctomycetia</taxon>
        <taxon>Planctomycetales</taxon>
        <taxon>Planctomycetaceae</taxon>
        <taxon>Rubinisphaera</taxon>
    </lineage>
</organism>
<evidence type="ECO:0000313" key="3">
    <source>
        <dbReference type="Proteomes" id="UP000006860"/>
    </source>
</evidence>
<dbReference type="AlphaFoldDB" id="F0SK07"/>
<feature type="region of interest" description="Disordered" evidence="1">
    <location>
        <begin position="300"/>
        <end position="330"/>
    </location>
</feature>
<dbReference type="KEGG" id="pbs:Plabr_2131"/>
<dbReference type="eggNOG" id="ENOG50343TQ">
    <property type="taxonomic scope" value="Bacteria"/>
</dbReference>
<evidence type="ECO:0000313" key="2">
    <source>
        <dbReference type="EMBL" id="ADY59734.1"/>
    </source>
</evidence>
<dbReference type="EMBL" id="CP002546">
    <property type="protein sequence ID" value="ADY59734.1"/>
    <property type="molecule type" value="Genomic_DNA"/>
</dbReference>
<reference evidence="3" key="1">
    <citation type="submission" date="2011-02" db="EMBL/GenBank/DDBJ databases">
        <title>The complete genome of Planctomyces brasiliensis DSM 5305.</title>
        <authorList>
            <person name="Lucas S."/>
            <person name="Copeland A."/>
            <person name="Lapidus A."/>
            <person name="Bruce D."/>
            <person name="Goodwin L."/>
            <person name="Pitluck S."/>
            <person name="Kyrpides N."/>
            <person name="Mavromatis K."/>
            <person name="Pagani I."/>
            <person name="Ivanova N."/>
            <person name="Ovchinnikova G."/>
            <person name="Lu M."/>
            <person name="Detter J.C."/>
            <person name="Han C."/>
            <person name="Land M."/>
            <person name="Hauser L."/>
            <person name="Markowitz V."/>
            <person name="Cheng J.-F."/>
            <person name="Hugenholtz P."/>
            <person name="Woyke T."/>
            <person name="Wu D."/>
            <person name="Tindall B."/>
            <person name="Pomrenke H.G."/>
            <person name="Brambilla E."/>
            <person name="Klenk H.-P."/>
            <person name="Eisen J.A."/>
        </authorList>
    </citation>
    <scope>NUCLEOTIDE SEQUENCE [LARGE SCALE GENOMIC DNA]</scope>
    <source>
        <strain evidence="3">ATCC 49424 / DSM 5305 / JCM 21570 / NBRC 103401 / IFAM 1448</strain>
    </source>
</reference>
<feature type="compositionally biased region" description="Basic and acidic residues" evidence="1">
    <location>
        <begin position="123"/>
        <end position="133"/>
    </location>
</feature>
<gene>
    <name evidence="2" type="ordered locus">Plabr_2131</name>
</gene>
<name>F0SK07_RUBBR</name>
<feature type="region of interest" description="Disordered" evidence="1">
    <location>
        <begin position="35"/>
        <end position="54"/>
    </location>
</feature>
<feature type="region of interest" description="Disordered" evidence="1">
    <location>
        <begin position="108"/>
        <end position="133"/>
    </location>
</feature>
<feature type="compositionally biased region" description="Polar residues" evidence="1">
    <location>
        <begin position="303"/>
        <end position="316"/>
    </location>
</feature>
<accession>F0SK07</accession>
<proteinExistence type="predicted"/>
<evidence type="ECO:0000256" key="1">
    <source>
        <dbReference type="SAM" id="MobiDB-lite"/>
    </source>
</evidence>
<keyword evidence="3" id="KW-1185">Reference proteome</keyword>
<sequence length="338" mass="37658">MDCSRVTPDEFQHQIEQRDELVQALTRQLEQAAEQLDRMQRSGGMAGRPQATGLPADFTRQQSQISEDVAYLVQQWENTQVAGAMGRIEMQLEELRDLVHQARIPADGPFLGQTAANSDNDAEDGRESDQSEADLSRNLDLLASLKEAMNADTDPIPEFELEDQSAPSSPAGNWGIDEDAGVSADLPSLPDPPAPIDLNLAEMEEIRDAIDQRDRYIQTVVDHSRSLQQLASLNSPVDWQELNNAPDELVDRLQQLEQQLVEQLRSSEISMSLERARLSRESTQLDAARIQLEKKMKKYGVSLPQTNAPESKSASVSGDGETSPRAEKWLNMLRIKES</sequence>